<evidence type="ECO:0000256" key="3">
    <source>
        <dbReference type="SAM" id="MobiDB-lite"/>
    </source>
</evidence>
<dbReference type="EMBL" id="JAQMWT010000341">
    <property type="protein sequence ID" value="KAJ8603979.1"/>
    <property type="molecule type" value="Genomic_DNA"/>
</dbReference>
<dbReference type="GO" id="GO:0004222">
    <property type="term" value="F:metalloendopeptidase activity"/>
    <property type="evidence" value="ECO:0007669"/>
    <property type="project" value="InterPro"/>
</dbReference>
<evidence type="ECO:0000259" key="6">
    <source>
        <dbReference type="PROSITE" id="PS50214"/>
    </source>
</evidence>
<feature type="signal peptide" evidence="5">
    <location>
        <begin position="1"/>
        <end position="15"/>
    </location>
</feature>
<dbReference type="Proteomes" id="UP001230188">
    <property type="component" value="Unassembled WGS sequence"/>
</dbReference>
<feature type="compositionally biased region" description="Acidic residues" evidence="3">
    <location>
        <begin position="826"/>
        <end position="837"/>
    </location>
</feature>
<keyword evidence="4" id="KW-1133">Transmembrane helix</keyword>
<dbReference type="InterPro" id="IPR036436">
    <property type="entry name" value="Disintegrin_dom_sf"/>
</dbReference>
<evidence type="ECO:0000256" key="5">
    <source>
        <dbReference type="SAM" id="SignalP"/>
    </source>
</evidence>
<protein>
    <submittedName>
        <fullName evidence="8">Uncharacterized protein</fullName>
    </submittedName>
</protein>
<accession>A0AAD7UFE3</accession>
<comment type="caution">
    <text evidence="2">Lacks conserved residue(s) required for the propagation of feature annotation.</text>
</comment>
<feature type="binding site" evidence="2">
    <location>
        <position position="356"/>
    </location>
    <ligand>
        <name>Zn(2+)</name>
        <dbReference type="ChEBI" id="CHEBI:29105"/>
        <note>catalytic</note>
    </ligand>
</feature>
<proteinExistence type="predicted"/>
<dbReference type="GO" id="GO:0046872">
    <property type="term" value="F:metal ion binding"/>
    <property type="evidence" value="ECO:0007669"/>
    <property type="project" value="UniProtKB-KW"/>
</dbReference>
<keyword evidence="2" id="KW-0862">Zinc</keyword>
<sequence>MFALLLALGARGAMVDEYRSHQRARVEVARRGRRLAGRLVSEATGTLDLDLSVDTSIFADTYREVTYPGLDVRRGIPQCLYSGGARDNSTGLVVGRVRASFCRAERIVVRTRATVFEVRRVEPDGHVVVDHRDHLRPIVGRGVEMPWIPPQQQQRRRRLSSGECADRPRKYAQMLVANDEARYEARGEDTEDESALVMWLVRDIYYADDDAYFGDASEGYGLYDAELFECYVEPVLVGQVTFRNGNPSDIEYVEGESCCGDACSGDEVSTTCLLTSFSEWALSTTREELEAIFGEIDNVQLFSERDFASATVGYAYVSAMCSSQFSAAIDETASSSITYVSTVVAHELGHNLGMSHDELSTDYIMASSSGGNPEGINFQFSDESKDAANTFMDEVYGESFPACLDDEASVLDDATLGACGDGVVDDGEECDPGVYVNDDECCSSECQLVGDCECANTDACCDDGVVSSAGTTCRSARDADCDFAEVCDGESSDCPIDLFVSAGAACGDDDDGECYRGDCISASDDCDWSDDYVYPCPGLSTCTMVYCRSSPSATRCYTQSSVASNGAPCDENGVQGQCIGEIVDFTDDDDDDDDGSPVSATAAACVDSEDIKFYHWTDDCACNDEEGTQVPTSACDISSRCSPTTSPTASLAPTTPRPTASPPTKIPTPGPTGSPEPTTSTPSMRPTVSPMPSTSAPSSPPTIQPYESVKRTKDLKSLRAYAPLAIAVGLVILLVYIIRRFCCGWCCRKQKPYERRTPPAPPDNVSPSARPAVVQMRPMHENKSRRNPPPPPSPPPPPPPQQLITRLSPMHAPKKKPPFPPYSWAEDVDGGVDDDGASSEAGSDYSEASNETLIQPMESIREPPDCLPSRDDL</sequence>
<name>A0AAD7UFE3_9STRA</name>
<gene>
    <name evidence="8" type="ORF">CTAYLR_003352</name>
</gene>
<feature type="binding site" evidence="2">
    <location>
        <position position="350"/>
    </location>
    <ligand>
        <name>Zn(2+)</name>
        <dbReference type="ChEBI" id="CHEBI:29105"/>
        <note>catalytic</note>
    </ligand>
</feature>
<dbReference type="PANTHER" id="PTHR11905:SF159">
    <property type="entry name" value="ADAM METALLOPROTEASE"/>
    <property type="match status" value="1"/>
</dbReference>
<dbReference type="InterPro" id="IPR001762">
    <property type="entry name" value="Disintegrin_dom"/>
</dbReference>
<feature type="chain" id="PRO_5042234401" evidence="5">
    <location>
        <begin position="16"/>
        <end position="873"/>
    </location>
</feature>
<feature type="binding site" evidence="2">
    <location>
        <position position="346"/>
    </location>
    <ligand>
        <name>Zn(2+)</name>
        <dbReference type="ChEBI" id="CHEBI:29105"/>
        <note>catalytic</note>
    </ligand>
</feature>
<dbReference type="SUPFAM" id="SSF57552">
    <property type="entry name" value="Blood coagulation inhibitor (disintegrin)"/>
    <property type="match status" value="1"/>
</dbReference>
<evidence type="ECO:0000256" key="2">
    <source>
        <dbReference type="PROSITE-ProRule" id="PRU00276"/>
    </source>
</evidence>
<keyword evidence="1" id="KW-1015">Disulfide bond</keyword>
<feature type="compositionally biased region" description="Low complexity" evidence="3">
    <location>
        <begin position="838"/>
        <end position="849"/>
    </location>
</feature>
<feature type="transmembrane region" description="Helical" evidence="4">
    <location>
        <begin position="720"/>
        <end position="738"/>
    </location>
</feature>
<feature type="active site" evidence="2">
    <location>
        <position position="347"/>
    </location>
</feature>
<evidence type="ECO:0000313" key="8">
    <source>
        <dbReference type="EMBL" id="KAJ8603979.1"/>
    </source>
</evidence>
<evidence type="ECO:0000259" key="7">
    <source>
        <dbReference type="PROSITE" id="PS50215"/>
    </source>
</evidence>
<dbReference type="Gene3D" id="3.40.390.10">
    <property type="entry name" value="Collagenase (Catalytic Domain)"/>
    <property type="match status" value="1"/>
</dbReference>
<keyword evidence="4" id="KW-0472">Membrane</keyword>
<feature type="compositionally biased region" description="Low complexity" evidence="3">
    <location>
        <begin position="642"/>
        <end position="654"/>
    </location>
</feature>
<dbReference type="InterPro" id="IPR024079">
    <property type="entry name" value="MetalloPept_cat_dom_sf"/>
</dbReference>
<keyword evidence="2" id="KW-0479">Metal-binding</keyword>
<feature type="domain" description="Peptidase M12B" evidence="7">
    <location>
        <begin position="170"/>
        <end position="408"/>
    </location>
</feature>
<reference evidence="8" key="1">
    <citation type="submission" date="2023-01" db="EMBL/GenBank/DDBJ databases">
        <title>Metagenome sequencing of chrysophaentin producing Chrysophaeum taylorii.</title>
        <authorList>
            <person name="Davison J."/>
            <person name="Bewley C."/>
        </authorList>
    </citation>
    <scope>NUCLEOTIDE SEQUENCE</scope>
    <source>
        <strain evidence="8">NIES-1699</strain>
    </source>
</reference>
<feature type="compositionally biased region" description="Low complexity" evidence="3">
    <location>
        <begin position="675"/>
        <end position="697"/>
    </location>
</feature>
<dbReference type="GO" id="GO:0006509">
    <property type="term" value="P:membrane protein ectodomain proteolysis"/>
    <property type="evidence" value="ECO:0007669"/>
    <property type="project" value="TreeGrafter"/>
</dbReference>
<feature type="region of interest" description="Disordered" evidence="3">
    <location>
        <begin position="633"/>
        <end position="707"/>
    </location>
</feature>
<keyword evidence="5" id="KW-0732">Signal</keyword>
<dbReference type="Gene3D" id="4.10.70.10">
    <property type="entry name" value="Disintegrin domain"/>
    <property type="match status" value="1"/>
</dbReference>
<dbReference type="FunFam" id="4.10.70.10:FF:000003">
    <property type="entry name" value="Disintegrin and metalloproteinase domain-containing protein 17"/>
    <property type="match status" value="1"/>
</dbReference>
<dbReference type="PROSITE" id="PS50214">
    <property type="entry name" value="DISINTEGRIN_2"/>
    <property type="match status" value="1"/>
</dbReference>
<dbReference type="SUPFAM" id="SSF55486">
    <property type="entry name" value="Metalloproteases ('zincins'), catalytic domain"/>
    <property type="match status" value="1"/>
</dbReference>
<feature type="compositionally biased region" description="Pro residues" evidence="3">
    <location>
        <begin position="655"/>
        <end position="674"/>
    </location>
</feature>
<evidence type="ECO:0000313" key="9">
    <source>
        <dbReference type="Proteomes" id="UP001230188"/>
    </source>
</evidence>
<dbReference type="Pfam" id="PF00200">
    <property type="entry name" value="Disintegrin"/>
    <property type="match status" value="1"/>
</dbReference>
<dbReference type="PROSITE" id="PS50215">
    <property type="entry name" value="ADAM_MEPRO"/>
    <property type="match status" value="1"/>
</dbReference>
<dbReference type="PANTHER" id="PTHR11905">
    <property type="entry name" value="ADAM A DISINTEGRIN AND METALLOPROTEASE DOMAIN"/>
    <property type="match status" value="1"/>
</dbReference>
<evidence type="ECO:0000256" key="4">
    <source>
        <dbReference type="SAM" id="Phobius"/>
    </source>
</evidence>
<feature type="compositionally biased region" description="Basic and acidic residues" evidence="3">
    <location>
        <begin position="859"/>
        <end position="873"/>
    </location>
</feature>
<dbReference type="SMART" id="SM00050">
    <property type="entry name" value="DISIN"/>
    <property type="match status" value="1"/>
</dbReference>
<dbReference type="Pfam" id="PF01421">
    <property type="entry name" value="Reprolysin"/>
    <property type="match status" value="1"/>
</dbReference>
<keyword evidence="9" id="KW-1185">Reference proteome</keyword>
<dbReference type="InterPro" id="IPR001590">
    <property type="entry name" value="Peptidase_M12B"/>
</dbReference>
<organism evidence="8 9">
    <name type="scientific">Chrysophaeum taylorii</name>
    <dbReference type="NCBI Taxonomy" id="2483200"/>
    <lineage>
        <taxon>Eukaryota</taxon>
        <taxon>Sar</taxon>
        <taxon>Stramenopiles</taxon>
        <taxon>Ochrophyta</taxon>
        <taxon>Pelagophyceae</taxon>
        <taxon>Pelagomonadales</taxon>
        <taxon>Pelagomonadaceae</taxon>
        <taxon>Chrysophaeum</taxon>
    </lineage>
</organism>
<comment type="caution">
    <text evidence="8">The sequence shown here is derived from an EMBL/GenBank/DDBJ whole genome shotgun (WGS) entry which is preliminary data.</text>
</comment>
<feature type="domain" description="Disintegrin" evidence="6">
    <location>
        <begin position="416"/>
        <end position="502"/>
    </location>
</feature>
<feature type="region of interest" description="Disordered" evidence="3">
    <location>
        <begin position="778"/>
        <end position="873"/>
    </location>
</feature>
<evidence type="ECO:0000256" key="1">
    <source>
        <dbReference type="ARBA" id="ARBA00023157"/>
    </source>
</evidence>
<feature type="compositionally biased region" description="Pro residues" evidence="3">
    <location>
        <begin position="787"/>
        <end position="801"/>
    </location>
</feature>
<dbReference type="AlphaFoldDB" id="A0AAD7UFE3"/>
<keyword evidence="4" id="KW-0812">Transmembrane</keyword>